<evidence type="ECO:0000256" key="1">
    <source>
        <dbReference type="SAM" id="Phobius"/>
    </source>
</evidence>
<dbReference type="PANTHER" id="PTHR19372">
    <property type="entry name" value="SULFITE REDUCTASE"/>
    <property type="match status" value="1"/>
</dbReference>
<organism evidence="3 4">
    <name type="scientific">Arthrobacter halodurans</name>
    <dbReference type="NCBI Taxonomy" id="516699"/>
    <lineage>
        <taxon>Bacteria</taxon>
        <taxon>Bacillati</taxon>
        <taxon>Actinomycetota</taxon>
        <taxon>Actinomycetes</taxon>
        <taxon>Micrococcales</taxon>
        <taxon>Micrococcaceae</taxon>
        <taxon>Arthrobacter</taxon>
    </lineage>
</organism>
<accession>A0ABV4UUI0</accession>
<reference evidence="3 4" key="1">
    <citation type="submission" date="2024-09" db="EMBL/GenBank/DDBJ databases">
        <authorList>
            <person name="Salinas-Garcia M.A."/>
            <person name="Prieme A."/>
        </authorList>
    </citation>
    <scope>NUCLEOTIDE SEQUENCE [LARGE SCALE GENOMIC DNA]</scope>
    <source>
        <strain evidence="3 4">DSM 21081</strain>
    </source>
</reference>
<dbReference type="Gene3D" id="2.60.40.650">
    <property type="match status" value="1"/>
</dbReference>
<keyword evidence="4" id="KW-1185">Reference proteome</keyword>
<dbReference type="EMBL" id="JBHDLJ010000015">
    <property type="protein sequence ID" value="MFB0835853.1"/>
    <property type="molecule type" value="Genomic_DNA"/>
</dbReference>
<evidence type="ECO:0000313" key="4">
    <source>
        <dbReference type="Proteomes" id="UP001575652"/>
    </source>
</evidence>
<feature type="transmembrane region" description="Helical" evidence="1">
    <location>
        <begin position="78"/>
        <end position="97"/>
    </location>
</feature>
<dbReference type="RefSeq" id="WP_373973029.1">
    <property type="nucleotide sequence ID" value="NZ_JBHDLJ010000015.1"/>
</dbReference>
<feature type="transmembrane region" description="Helical" evidence="1">
    <location>
        <begin position="103"/>
        <end position="122"/>
    </location>
</feature>
<comment type="caution">
    <text evidence="3">The sequence shown here is derived from an EMBL/GenBank/DDBJ whole genome shotgun (WGS) entry which is preliminary data.</text>
</comment>
<feature type="transmembrane region" description="Helical" evidence="1">
    <location>
        <begin position="15"/>
        <end position="33"/>
    </location>
</feature>
<gene>
    <name evidence="3" type="ORF">ACETWP_14770</name>
</gene>
<dbReference type="InterPro" id="IPR000572">
    <property type="entry name" value="OxRdtase_Mopterin-bd_dom"/>
</dbReference>
<name>A0ABV4UUI0_9MICC</name>
<sequence length="552" mass="58046">MTTDTSTGRRLRRGLAAWPFAVAGLVSAAVLFATAELVAAFFATASSPMVAMGAVFIDITPPWLKDLAIATFGTNDKLALFVSIGIVSAIAAALIGILARRRFGLAAGTIALLGAAIGASVLSRPATGPLDVLPTIVGTLAGIGTLRLLTDRARAAVGDTPAGAGGPRRAGEYVVRRTPSGTTPDAATGTRAGAGKSSRRGFLAAAGLAAVAAGAMAVGGRALSGVRNAAQATREALRLPAPKTRAEPLPAGVAADVEGMPPFVTPNADFYRIDTALAVPRIEPSEWSLRVHGMVEEEFTITFDELLQTELQETWVTLTCVSNAVGGDLVGNAKWLGYPLRSILERARPQAGADMVLSTSIDGFSASTPLEVLTDDRDALLAVGMNGEPLPLEHGFPVRMVVPGLYGYVSATKWVVDLEVTRFADKAAYWTTRGWDERGPIKIASRVDVPRAFAKVPAGRAAFGGTAWAQQRGIDKVQIRIDDGEWRDAELAAEASVDTWRQWSYVWEDATPGPHSVSVRAVDGTGEVQTEERADPIPNGASGWQRIQFTVE</sequence>
<dbReference type="Gene3D" id="3.90.420.10">
    <property type="entry name" value="Oxidoreductase, molybdopterin-binding domain"/>
    <property type="match status" value="1"/>
</dbReference>
<proteinExistence type="predicted"/>
<keyword evidence="1" id="KW-0472">Membrane</keyword>
<keyword evidence="1" id="KW-0812">Transmembrane</keyword>
<evidence type="ECO:0000313" key="3">
    <source>
        <dbReference type="EMBL" id="MFB0835853.1"/>
    </source>
</evidence>
<evidence type="ECO:0000259" key="2">
    <source>
        <dbReference type="Pfam" id="PF00174"/>
    </source>
</evidence>
<dbReference type="SUPFAM" id="SSF56524">
    <property type="entry name" value="Oxidoreductase molybdopterin-binding domain"/>
    <property type="match status" value="1"/>
</dbReference>
<dbReference type="InterPro" id="IPR014756">
    <property type="entry name" value="Ig_E-set"/>
</dbReference>
<feature type="transmembrane region" description="Helical" evidence="1">
    <location>
        <begin position="39"/>
        <end position="57"/>
    </location>
</feature>
<dbReference type="PANTHER" id="PTHR19372:SF7">
    <property type="entry name" value="SULFITE OXIDASE, MITOCHONDRIAL"/>
    <property type="match status" value="1"/>
</dbReference>
<dbReference type="Proteomes" id="UP001575652">
    <property type="component" value="Unassembled WGS sequence"/>
</dbReference>
<dbReference type="InterPro" id="IPR036374">
    <property type="entry name" value="OxRdtase_Mopterin-bd_sf"/>
</dbReference>
<feature type="domain" description="Oxidoreductase molybdopterin-binding" evidence="2">
    <location>
        <begin position="277"/>
        <end position="426"/>
    </location>
</feature>
<dbReference type="SUPFAM" id="SSF81296">
    <property type="entry name" value="E set domains"/>
    <property type="match status" value="1"/>
</dbReference>
<protein>
    <submittedName>
        <fullName evidence="3">Molybdopterin-dependent oxidoreductase</fullName>
    </submittedName>
</protein>
<keyword evidence="1" id="KW-1133">Transmembrane helix</keyword>
<dbReference type="Pfam" id="PF00174">
    <property type="entry name" value="Oxidored_molyb"/>
    <property type="match status" value="1"/>
</dbReference>
<feature type="transmembrane region" description="Helical" evidence="1">
    <location>
        <begin position="201"/>
        <end position="223"/>
    </location>
</feature>